<keyword evidence="2" id="KW-1185">Reference proteome</keyword>
<evidence type="ECO:0000313" key="2">
    <source>
        <dbReference type="Proteomes" id="UP001055811"/>
    </source>
</evidence>
<name>A0ACB9GZ18_CICIN</name>
<sequence>MGVVVVPCGEAVESGEWAASGLTERWPLPEMKGNCQVVNHGVSHQLMVETQNVWREFFRLTVEEKQKYANSPETYEGYGSRVGVVKGAKLDWSDYFFLNYLPVSSRDENKWPSQPSTCREFVAKYNEEVVKLCGKLMKIFSINLGLQEDCLENAVGGDQIKASLRVNFYPKCPQPDLALGLSPHSDPGTLTILLADDHVSGLQVRKNDNWVTIKPIPNAFIVNLGDQLEVLSNGKYKSVEHRVIVNSSKERGSLAFFYVPRGDIVIEPIKQLITEDKPAQYQPMTYKEYRMFVRMKGLHGKSHVESLKLHA</sequence>
<dbReference type="EMBL" id="CM042009">
    <property type="protein sequence ID" value="KAI3788689.1"/>
    <property type="molecule type" value="Genomic_DNA"/>
</dbReference>
<dbReference type="Proteomes" id="UP001055811">
    <property type="component" value="Linkage Group LG01"/>
</dbReference>
<evidence type="ECO:0000313" key="1">
    <source>
        <dbReference type="EMBL" id="KAI3788689.1"/>
    </source>
</evidence>
<reference evidence="1 2" key="2">
    <citation type="journal article" date="2022" name="Mol. Ecol. Resour.">
        <title>The genomes of chicory, endive, great burdock and yacon provide insights into Asteraceae paleo-polyploidization history and plant inulin production.</title>
        <authorList>
            <person name="Fan W."/>
            <person name="Wang S."/>
            <person name="Wang H."/>
            <person name="Wang A."/>
            <person name="Jiang F."/>
            <person name="Liu H."/>
            <person name="Zhao H."/>
            <person name="Xu D."/>
            <person name="Zhang Y."/>
        </authorList>
    </citation>
    <scope>NUCLEOTIDE SEQUENCE [LARGE SCALE GENOMIC DNA]</scope>
    <source>
        <strain evidence="2">cv. Punajuju</strain>
        <tissue evidence="1">Leaves</tissue>
    </source>
</reference>
<reference evidence="2" key="1">
    <citation type="journal article" date="2022" name="Mol. Ecol. Resour.">
        <title>The genomes of chicory, endive, great burdock and yacon provide insights into Asteraceae palaeo-polyploidization history and plant inulin production.</title>
        <authorList>
            <person name="Fan W."/>
            <person name="Wang S."/>
            <person name="Wang H."/>
            <person name="Wang A."/>
            <person name="Jiang F."/>
            <person name="Liu H."/>
            <person name="Zhao H."/>
            <person name="Xu D."/>
            <person name="Zhang Y."/>
        </authorList>
    </citation>
    <scope>NUCLEOTIDE SEQUENCE [LARGE SCALE GENOMIC DNA]</scope>
    <source>
        <strain evidence="2">cv. Punajuju</strain>
    </source>
</reference>
<comment type="caution">
    <text evidence="1">The sequence shown here is derived from an EMBL/GenBank/DDBJ whole genome shotgun (WGS) entry which is preliminary data.</text>
</comment>
<organism evidence="1 2">
    <name type="scientific">Cichorium intybus</name>
    <name type="common">Chicory</name>
    <dbReference type="NCBI Taxonomy" id="13427"/>
    <lineage>
        <taxon>Eukaryota</taxon>
        <taxon>Viridiplantae</taxon>
        <taxon>Streptophyta</taxon>
        <taxon>Embryophyta</taxon>
        <taxon>Tracheophyta</taxon>
        <taxon>Spermatophyta</taxon>
        <taxon>Magnoliopsida</taxon>
        <taxon>eudicotyledons</taxon>
        <taxon>Gunneridae</taxon>
        <taxon>Pentapetalae</taxon>
        <taxon>asterids</taxon>
        <taxon>campanulids</taxon>
        <taxon>Asterales</taxon>
        <taxon>Asteraceae</taxon>
        <taxon>Cichorioideae</taxon>
        <taxon>Cichorieae</taxon>
        <taxon>Cichoriinae</taxon>
        <taxon>Cichorium</taxon>
    </lineage>
</organism>
<protein>
    <submittedName>
        <fullName evidence="1">Uncharacterized protein</fullName>
    </submittedName>
</protein>
<accession>A0ACB9GZ18</accession>
<gene>
    <name evidence="1" type="ORF">L2E82_01462</name>
</gene>
<proteinExistence type="predicted"/>